<evidence type="ECO:0000256" key="2">
    <source>
        <dbReference type="ARBA" id="ARBA00022737"/>
    </source>
</evidence>
<dbReference type="SUPFAM" id="SSF117281">
    <property type="entry name" value="Kelch motif"/>
    <property type="match status" value="1"/>
</dbReference>
<sequence>MTTAREAVMPPARSGHVAVCIGKFMIVWGGYNDKVDGMLVTERYVQPDEIHVYRTDTEHWESLKTTGDIPPGTSGACAVAIGNSMYVICGHTSGGHTNEIYRLDVHSLRWTHIVITENSAKPSPRDKFAAWEYKNRLYIFGGFGVNMGEYLWDDGEFHLDTASWGSVRGWNNQLCIFDPKTESWSKTVCRGTIPSPRAAHALVHRTNSNQAYLFGGRHDQFRLSDLYRLDLDTLTWHRIDVNGEVPRGRSWHGFTSVTDDILFLYGGYSQNEDPLGDAWLFDTVKVQWRQLEVEDKPRLWHTVCYGEDGDILVFGGCSSNILHPTTNPNHRRDILVFRLSPKSLFRLCLDAVVLHKDSLESQWYCLPTLLQERLTLKLKGHGTSSMEQRGRTCVIS</sequence>
<evidence type="ECO:0000313" key="3">
    <source>
        <dbReference type="EMBL" id="KAK2181722.1"/>
    </source>
</evidence>
<dbReference type="PANTHER" id="PTHR46228">
    <property type="entry name" value="KELCH DOMAIN-CONTAINING PROTEIN"/>
    <property type="match status" value="1"/>
</dbReference>
<dbReference type="AlphaFoldDB" id="A0AAD9L1X4"/>
<reference evidence="3" key="1">
    <citation type="journal article" date="2023" name="Mol. Biol. Evol.">
        <title>Third-Generation Sequencing Reveals the Adaptive Role of the Epigenome in Three Deep-Sea Polychaetes.</title>
        <authorList>
            <person name="Perez M."/>
            <person name="Aroh O."/>
            <person name="Sun Y."/>
            <person name="Lan Y."/>
            <person name="Juniper S.K."/>
            <person name="Young C.R."/>
            <person name="Angers B."/>
            <person name="Qian P.Y."/>
        </authorList>
    </citation>
    <scope>NUCLEOTIDE SEQUENCE</scope>
    <source>
        <strain evidence="3">R07B-5</strain>
    </source>
</reference>
<accession>A0AAD9L1X4</accession>
<protein>
    <submittedName>
        <fullName evidence="3">Uncharacterized protein</fullName>
    </submittedName>
</protein>
<gene>
    <name evidence="3" type="ORF">NP493_385g04005</name>
</gene>
<name>A0AAD9L1X4_RIDPI</name>
<keyword evidence="2" id="KW-0677">Repeat</keyword>
<proteinExistence type="predicted"/>
<dbReference type="EMBL" id="JAODUO010000384">
    <property type="protein sequence ID" value="KAK2181722.1"/>
    <property type="molecule type" value="Genomic_DNA"/>
</dbReference>
<dbReference type="SUPFAM" id="SSF50965">
    <property type="entry name" value="Galactose oxidase, central domain"/>
    <property type="match status" value="1"/>
</dbReference>
<dbReference type="Pfam" id="PF24681">
    <property type="entry name" value="Kelch_KLHDC2_KLHL20_DRC7"/>
    <property type="match status" value="2"/>
</dbReference>
<dbReference type="InterPro" id="IPR011043">
    <property type="entry name" value="Gal_Oxase/kelch_b-propeller"/>
</dbReference>
<keyword evidence="4" id="KW-1185">Reference proteome</keyword>
<dbReference type="InterPro" id="IPR015915">
    <property type="entry name" value="Kelch-typ_b-propeller"/>
</dbReference>
<evidence type="ECO:0000313" key="4">
    <source>
        <dbReference type="Proteomes" id="UP001209878"/>
    </source>
</evidence>
<organism evidence="3 4">
    <name type="scientific">Ridgeia piscesae</name>
    <name type="common">Tubeworm</name>
    <dbReference type="NCBI Taxonomy" id="27915"/>
    <lineage>
        <taxon>Eukaryota</taxon>
        <taxon>Metazoa</taxon>
        <taxon>Spiralia</taxon>
        <taxon>Lophotrochozoa</taxon>
        <taxon>Annelida</taxon>
        <taxon>Polychaeta</taxon>
        <taxon>Sedentaria</taxon>
        <taxon>Canalipalpata</taxon>
        <taxon>Sabellida</taxon>
        <taxon>Siboglinidae</taxon>
        <taxon>Ridgeia</taxon>
    </lineage>
</organism>
<dbReference type="Gene3D" id="2.120.10.80">
    <property type="entry name" value="Kelch-type beta propeller"/>
    <property type="match status" value="2"/>
</dbReference>
<dbReference type="Proteomes" id="UP001209878">
    <property type="component" value="Unassembled WGS sequence"/>
</dbReference>
<evidence type="ECO:0000256" key="1">
    <source>
        <dbReference type="ARBA" id="ARBA00022441"/>
    </source>
</evidence>
<dbReference type="PANTHER" id="PTHR46228:SF2">
    <property type="entry name" value="KELCH REPEAT PROTEIN (AFU_ORTHOLOGUE AFUA_4G14350)"/>
    <property type="match status" value="1"/>
</dbReference>
<keyword evidence="1" id="KW-0880">Kelch repeat</keyword>
<comment type="caution">
    <text evidence="3">The sequence shown here is derived from an EMBL/GenBank/DDBJ whole genome shotgun (WGS) entry which is preliminary data.</text>
</comment>